<sequence>MENMNLFLKKLLFLSVFIHAAAVAQKPDLRDISHGSVIYKNGYNDQPYVVTLKDKRWFCVFTTGKGIEGAGGQHIVCSTSSDHGKTWSDTIAIEPSTGPAASWVIPYLTPYGRIYAFYDYNGDNVTHLNEKPIRNDMLGWYCFKYSDDQGKTWSKRYRLPVRKTAIDFINEWNGEVQLLWGISKPITVGNNMYFGFTKMGKFISDMGEGWFFKSDNINTEREPDKLHWEMLPDGDQGLSTVELGTVQEEHNIVSLKNGDLYCMYRTQNGFPGHAYSRDGGHTWSKPEFATYTPGGQAFKTPRACPRLFKCSNGKFLFWFHNNSDPGPYNRNPAWISGGVEKDGHIYWSQPEILLYSTNTKDIMSYPDLIEEDGKFWITETQKVIARVHEIDPKLLEGLWEQATRKSAVTDNVIADASGKTLEQKIPLTALPNLKEGAFTIEIWANIKDLSPGQILLDTRKDNTGSGVWISVSRFRTLQLSISNGSVTSEWDTDRGVIRKGTLQHFVFVADGGPNIITTIVDGKLGDGGKYRRRGWGWFDEKLERVNGGNYLTVSKEFQSQIKRVRVYDRCLTTSEAIGNFNSGMR</sequence>
<dbReference type="AlphaFoldDB" id="A0A1G9JQW0"/>
<dbReference type="CDD" id="cd15482">
    <property type="entry name" value="Sialidase_non-viral"/>
    <property type="match status" value="1"/>
</dbReference>
<dbReference type="Gene3D" id="2.120.10.10">
    <property type="match status" value="2"/>
</dbReference>
<evidence type="ECO:0000256" key="1">
    <source>
        <dbReference type="SAM" id="SignalP"/>
    </source>
</evidence>
<dbReference type="SUPFAM" id="SSF49899">
    <property type="entry name" value="Concanavalin A-like lectins/glucanases"/>
    <property type="match status" value="1"/>
</dbReference>
<evidence type="ECO:0000259" key="2">
    <source>
        <dbReference type="Pfam" id="PF13088"/>
    </source>
</evidence>
<name>A0A1G9JQW0_9BACT</name>
<gene>
    <name evidence="3" type="ORF">SAMN04488090_0721</name>
</gene>
<dbReference type="GO" id="GO:0004553">
    <property type="term" value="F:hydrolase activity, hydrolyzing O-glycosyl compounds"/>
    <property type="evidence" value="ECO:0007669"/>
    <property type="project" value="UniProtKB-ARBA"/>
</dbReference>
<dbReference type="GO" id="GO:0005975">
    <property type="term" value="P:carbohydrate metabolic process"/>
    <property type="evidence" value="ECO:0007669"/>
    <property type="project" value="UniProtKB-ARBA"/>
</dbReference>
<dbReference type="Gene3D" id="2.60.120.200">
    <property type="match status" value="1"/>
</dbReference>
<protein>
    <submittedName>
        <fullName evidence="3">BNR repeat-like domain-containing protein</fullName>
    </submittedName>
</protein>
<keyword evidence="4" id="KW-1185">Reference proteome</keyword>
<dbReference type="InterPro" id="IPR013320">
    <property type="entry name" value="ConA-like_dom_sf"/>
</dbReference>
<proteinExistence type="predicted"/>
<feature type="domain" description="Sialidase" evidence="2">
    <location>
        <begin position="106"/>
        <end position="375"/>
    </location>
</feature>
<reference evidence="3 4" key="1">
    <citation type="submission" date="2016-10" db="EMBL/GenBank/DDBJ databases">
        <authorList>
            <person name="de Groot N.N."/>
        </authorList>
    </citation>
    <scope>NUCLEOTIDE SEQUENCE [LARGE SCALE GENOMIC DNA]</scope>
    <source>
        <strain evidence="3 4">DSM 21668</strain>
    </source>
</reference>
<dbReference type="SUPFAM" id="SSF50939">
    <property type="entry name" value="Sialidases"/>
    <property type="match status" value="1"/>
</dbReference>
<keyword evidence="1" id="KW-0732">Signal</keyword>
<dbReference type="EMBL" id="FNGS01000002">
    <property type="protein sequence ID" value="SDL39950.1"/>
    <property type="molecule type" value="Genomic_DNA"/>
</dbReference>
<dbReference type="STRING" id="563176.SAMN04488090_0721"/>
<feature type="chain" id="PRO_5011661289" evidence="1">
    <location>
        <begin position="21"/>
        <end position="585"/>
    </location>
</feature>
<dbReference type="InterPro" id="IPR011040">
    <property type="entry name" value="Sialidase"/>
</dbReference>
<evidence type="ECO:0000313" key="3">
    <source>
        <dbReference type="EMBL" id="SDL39950.1"/>
    </source>
</evidence>
<dbReference type="Pfam" id="PF13385">
    <property type="entry name" value="Laminin_G_3"/>
    <property type="match status" value="1"/>
</dbReference>
<dbReference type="Proteomes" id="UP000198901">
    <property type="component" value="Unassembled WGS sequence"/>
</dbReference>
<evidence type="ECO:0000313" key="4">
    <source>
        <dbReference type="Proteomes" id="UP000198901"/>
    </source>
</evidence>
<dbReference type="InterPro" id="IPR036278">
    <property type="entry name" value="Sialidase_sf"/>
</dbReference>
<organism evidence="3 4">
    <name type="scientific">Siphonobacter aquaeclarae</name>
    <dbReference type="NCBI Taxonomy" id="563176"/>
    <lineage>
        <taxon>Bacteria</taxon>
        <taxon>Pseudomonadati</taxon>
        <taxon>Bacteroidota</taxon>
        <taxon>Cytophagia</taxon>
        <taxon>Cytophagales</taxon>
        <taxon>Cytophagaceae</taxon>
        <taxon>Siphonobacter</taxon>
    </lineage>
</organism>
<feature type="signal peptide" evidence="1">
    <location>
        <begin position="1"/>
        <end position="20"/>
    </location>
</feature>
<dbReference type="Pfam" id="PF13088">
    <property type="entry name" value="BNR_2"/>
    <property type="match status" value="1"/>
</dbReference>
<accession>A0A1G9JQW0</accession>